<keyword evidence="3" id="KW-0456">Lyase</keyword>
<name>A0A517ZXD9_9PLAN</name>
<evidence type="ECO:0000259" key="2">
    <source>
        <dbReference type="Pfam" id="PF01370"/>
    </source>
</evidence>
<dbReference type="Proteomes" id="UP000319383">
    <property type="component" value="Chromosome"/>
</dbReference>
<comment type="similarity">
    <text evidence="1">Belongs to the NAD(P)-dependent epimerase/dehydratase family.</text>
</comment>
<dbReference type="AlphaFoldDB" id="A0A517ZXD9"/>
<dbReference type="RefSeq" id="WP_145380797.1">
    <property type="nucleotide sequence ID" value="NZ_CP036270.1"/>
</dbReference>
<evidence type="ECO:0000313" key="4">
    <source>
        <dbReference type="Proteomes" id="UP000319383"/>
    </source>
</evidence>
<dbReference type="NCBIfam" id="TIGR02622">
    <property type="entry name" value="CDP_4_6_dhtase"/>
    <property type="match status" value="1"/>
</dbReference>
<dbReference type="CDD" id="cd05252">
    <property type="entry name" value="CDP_GD_SDR_e"/>
    <property type="match status" value="1"/>
</dbReference>
<evidence type="ECO:0000256" key="1">
    <source>
        <dbReference type="ARBA" id="ARBA00007637"/>
    </source>
</evidence>
<dbReference type="SUPFAM" id="SSF51735">
    <property type="entry name" value="NAD(P)-binding Rossmann-fold domains"/>
    <property type="match status" value="1"/>
</dbReference>
<accession>A0A517ZXD9</accession>
<reference evidence="3 4" key="1">
    <citation type="submission" date="2019-02" db="EMBL/GenBank/DDBJ databases">
        <title>Deep-cultivation of Planctomycetes and their phenomic and genomic characterization uncovers novel biology.</title>
        <authorList>
            <person name="Wiegand S."/>
            <person name="Jogler M."/>
            <person name="Boedeker C."/>
            <person name="Pinto D."/>
            <person name="Vollmers J."/>
            <person name="Rivas-Marin E."/>
            <person name="Kohn T."/>
            <person name="Peeters S.H."/>
            <person name="Heuer A."/>
            <person name="Rast P."/>
            <person name="Oberbeckmann S."/>
            <person name="Bunk B."/>
            <person name="Jeske O."/>
            <person name="Meyerdierks A."/>
            <person name="Storesund J.E."/>
            <person name="Kallscheuer N."/>
            <person name="Luecker S."/>
            <person name="Lage O.M."/>
            <person name="Pohl T."/>
            <person name="Merkel B.J."/>
            <person name="Hornburger P."/>
            <person name="Mueller R.-W."/>
            <person name="Bruemmer F."/>
            <person name="Labrenz M."/>
            <person name="Spormann A.M."/>
            <person name="Op den Camp H."/>
            <person name="Overmann J."/>
            <person name="Amann R."/>
            <person name="Jetten M.S.M."/>
            <person name="Mascher T."/>
            <person name="Medema M.H."/>
            <person name="Devos D.P."/>
            <person name="Kaster A.-K."/>
            <person name="Ovreas L."/>
            <person name="Rohde M."/>
            <person name="Galperin M.Y."/>
            <person name="Jogler C."/>
        </authorList>
    </citation>
    <scope>NUCLEOTIDE SEQUENCE [LARGE SCALE GENOMIC DNA]</scope>
    <source>
        <strain evidence="3 4">Mal52</strain>
    </source>
</reference>
<dbReference type="InterPro" id="IPR013445">
    <property type="entry name" value="CDP_4_6_deHydtase"/>
</dbReference>
<dbReference type="EMBL" id="CP036276">
    <property type="protein sequence ID" value="QDU47149.1"/>
    <property type="molecule type" value="Genomic_DNA"/>
</dbReference>
<protein>
    <submittedName>
        <fullName evidence="3">CDP-glucose 4,6-dehydratase</fullName>
        <ecNumber evidence="3">4.2.1.45</ecNumber>
    </submittedName>
</protein>
<dbReference type="InterPro" id="IPR001509">
    <property type="entry name" value="Epimerase_deHydtase"/>
</dbReference>
<dbReference type="Gene3D" id="3.90.25.10">
    <property type="entry name" value="UDP-galactose 4-epimerase, domain 1"/>
    <property type="match status" value="1"/>
</dbReference>
<organism evidence="3 4">
    <name type="scientific">Symmachiella dynata</name>
    <dbReference type="NCBI Taxonomy" id="2527995"/>
    <lineage>
        <taxon>Bacteria</taxon>
        <taxon>Pseudomonadati</taxon>
        <taxon>Planctomycetota</taxon>
        <taxon>Planctomycetia</taxon>
        <taxon>Planctomycetales</taxon>
        <taxon>Planctomycetaceae</taxon>
        <taxon>Symmachiella</taxon>
    </lineage>
</organism>
<dbReference type="KEGG" id="sdyn:Mal52_56770"/>
<sequence>MEGGRLWQPFWRGKRVLVTGHTGFKGAWLCLLLKELGAEVVGFARDIPTQPALFELAHLDDDLRSIRGDVRNFEHLRTTVRDAQPEIVIHMAAQSLVRRSYHEPLETYATNVMGTAHVLEAVRQTSGVRVAIVVTSDKCYQNHDAIHGFVEADPMGGSDPYSSSKGCAELITAAYRDSFFSSTAKAETAIATVRSGNVIGGGDWAEDRLVPDLMRAFAADQPAAIRNPLFVRPWQHVLEPLKGYLMLAEKLWDAPGDFSEAWNFGPRDEDAQPVSVIADRLAELWEGDASWELAVGEQPCEAHSLKLNCEKAREELGWWPRTTLDTALQWTVQWYQAFQNGLDARAVTQQQICQFLGTKIPLNTQVPTAGFAKAG</sequence>
<dbReference type="PANTHER" id="PTHR43000">
    <property type="entry name" value="DTDP-D-GLUCOSE 4,6-DEHYDRATASE-RELATED"/>
    <property type="match status" value="1"/>
</dbReference>
<dbReference type="GO" id="GO:0047733">
    <property type="term" value="F:CDP-glucose 4,6-dehydratase activity"/>
    <property type="evidence" value="ECO:0007669"/>
    <property type="project" value="UniProtKB-EC"/>
</dbReference>
<dbReference type="InterPro" id="IPR036291">
    <property type="entry name" value="NAD(P)-bd_dom_sf"/>
</dbReference>
<dbReference type="OrthoDB" id="9779041at2"/>
<keyword evidence="4" id="KW-1185">Reference proteome</keyword>
<evidence type="ECO:0000313" key="3">
    <source>
        <dbReference type="EMBL" id="QDU47149.1"/>
    </source>
</evidence>
<dbReference type="Pfam" id="PF01370">
    <property type="entry name" value="Epimerase"/>
    <property type="match status" value="1"/>
</dbReference>
<dbReference type="EC" id="4.2.1.45" evidence="3"/>
<dbReference type="Gene3D" id="3.40.50.720">
    <property type="entry name" value="NAD(P)-binding Rossmann-like Domain"/>
    <property type="match status" value="1"/>
</dbReference>
<gene>
    <name evidence="3" type="primary">rfbG</name>
    <name evidence="3" type="ORF">Mal52_56770</name>
</gene>
<feature type="domain" description="NAD-dependent epimerase/dehydratase" evidence="2">
    <location>
        <begin position="16"/>
        <end position="250"/>
    </location>
</feature>
<proteinExistence type="inferred from homology"/>